<dbReference type="PANTHER" id="PTHR40038">
    <property type="entry name" value="MEMBRANE-ASSOCIATED PROTEIN TCAA"/>
    <property type="match status" value="1"/>
</dbReference>
<dbReference type="EMBL" id="NDYL01000002">
    <property type="protein sequence ID" value="OXB92093.1"/>
    <property type="molecule type" value="Genomic_DNA"/>
</dbReference>
<dbReference type="PANTHER" id="PTHR40038:SF1">
    <property type="entry name" value="MEMBRANE-ASSOCIATED PROTEIN TCAA"/>
    <property type="match status" value="1"/>
</dbReference>
<dbReference type="AlphaFoldDB" id="A0A226QHL0"/>
<reference evidence="4 5" key="1">
    <citation type="submission" date="2017-04" db="EMBL/GenBank/DDBJ databases">
        <title>The genome sequence of Parageobacillus galactosidasius DSM 18751.</title>
        <authorList>
            <person name="Ramaloko W.T."/>
            <person name="Koen N."/>
            <person name="Polliack S."/>
            <person name="Aliyu H."/>
            <person name="Lebre P."/>
            <person name="Mohr T."/>
            <person name="Oswald F."/>
            <person name="Zwick M."/>
            <person name="Neumann A."/>
            <person name="Syldatk C."/>
            <person name="Cowan D."/>
            <person name="De Maayer P."/>
        </authorList>
    </citation>
    <scope>NUCLEOTIDE SEQUENCE [LARGE SCALE GENOMIC DNA]</scope>
    <source>
        <strain evidence="4 5">DSM 18751</strain>
    </source>
</reference>
<comment type="caution">
    <text evidence="4">The sequence shown here is derived from an EMBL/GenBank/DDBJ whole genome shotgun (WGS) entry which is preliminary data.</text>
</comment>
<evidence type="ECO:0000256" key="1">
    <source>
        <dbReference type="SAM" id="MobiDB-lite"/>
    </source>
</evidence>
<protein>
    <recommendedName>
        <fullName evidence="3">TcaA second domain-containing protein</fullName>
    </recommendedName>
</protein>
<name>A0A226QHL0_9BACL</name>
<feature type="region of interest" description="Disordered" evidence="1">
    <location>
        <begin position="1"/>
        <end position="25"/>
    </location>
</feature>
<proteinExistence type="predicted"/>
<gene>
    <name evidence="4" type="ORF">B9L23_12680</name>
</gene>
<feature type="compositionally biased region" description="Basic and acidic residues" evidence="1">
    <location>
        <begin position="9"/>
        <end position="21"/>
    </location>
</feature>
<evidence type="ECO:0000313" key="5">
    <source>
        <dbReference type="Proteomes" id="UP000198394"/>
    </source>
</evidence>
<keyword evidence="2" id="KW-0812">Transmembrane</keyword>
<dbReference type="RefSeq" id="WP_089097788.1">
    <property type="nucleotide sequence ID" value="NZ_NDYL01000002.1"/>
</dbReference>
<keyword evidence="2" id="KW-0472">Membrane</keyword>
<organism evidence="4 5">
    <name type="scientific">Parageobacillus galactosidasius</name>
    <dbReference type="NCBI Taxonomy" id="883812"/>
    <lineage>
        <taxon>Bacteria</taxon>
        <taxon>Bacillati</taxon>
        <taxon>Bacillota</taxon>
        <taxon>Bacilli</taxon>
        <taxon>Bacillales</taxon>
        <taxon>Anoxybacillaceae</taxon>
        <taxon>Parageobacillus</taxon>
    </lineage>
</organism>
<keyword evidence="2" id="KW-1133">Transmembrane helix</keyword>
<evidence type="ECO:0000259" key="3">
    <source>
        <dbReference type="Pfam" id="PF22813"/>
    </source>
</evidence>
<sequence length="254" mass="29487">MKQQVSFDETIRGSNRTETRTEGSGTAMLARYEQRKQARLFMQKRRKKYYRLIWRIALAVMAVWGIGGMILKGYGALKNTAEREVAIMRLEQALKDEDIADLKKYIRIPDESLSVNETTLQPLFAYLKDHPNAYEKLEKDFEKQQKMKHVYIKGLTSKPPIFTIKVYGERYVFEPTLYFFNIRLNEPDDKIIINGKEVKGKPTKDPLVKKVGPYLPGTYTITSVKKDGEKREKQTKKVALFGGSRVHEVDLTRE</sequence>
<dbReference type="Pfam" id="PF22813">
    <property type="entry name" value="TcaA_2nd"/>
    <property type="match status" value="1"/>
</dbReference>
<keyword evidence="5" id="KW-1185">Reference proteome</keyword>
<evidence type="ECO:0000256" key="2">
    <source>
        <dbReference type="SAM" id="Phobius"/>
    </source>
</evidence>
<dbReference type="Proteomes" id="UP000198394">
    <property type="component" value="Unassembled WGS sequence"/>
</dbReference>
<feature type="transmembrane region" description="Helical" evidence="2">
    <location>
        <begin position="52"/>
        <end position="71"/>
    </location>
</feature>
<evidence type="ECO:0000313" key="4">
    <source>
        <dbReference type="EMBL" id="OXB92093.1"/>
    </source>
</evidence>
<dbReference type="InterPro" id="IPR054529">
    <property type="entry name" value="TcaA_2nd"/>
</dbReference>
<feature type="domain" description="TcaA second" evidence="3">
    <location>
        <begin position="87"/>
        <end position="149"/>
    </location>
</feature>
<accession>A0A226QHL0</accession>